<dbReference type="PANTHER" id="PTHR35894">
    <property type="entry name" value="GENERAL SECRETION PATHWAY PROTEIN A-RELATED"/>
    <property type="match status" value="1"/>
</dbReference>
<organism evidence="2 3">
    <name type="scientific">Arcanobacterium pinnipediorum</name>
    <dbReference type="NCBI Taxonomy" id="1503041"/>
    <lineage>
        <taxon>Bacteria</taxon>
        <taxon>Bacillati</taxon>
        <taxon>Actinomycetota</taxon>
        <taxon>Actinomycetes</taxon>
        <taxon>Actinomycetales</taxon>
        <taxon>Actinomycetaceae</taxon>
        <taxon>Arcanobacterium</taxon>
    </lineage>
</organism>
<accession>A0ABY5AG55</accession>
<proteinExistence type="predicted"/>
<protein>
    <submittedName>
        <fullName evidence="2">DUF2075 domain-containing protein</fullName>
    </submittedName>
</protein>
<dbReference type="Pfam" id="PF09848">
    <property type="entry name" value="SLFN-g3_helicase"/>
    <property type="match status" value="1"/>
</dbReference>
<evidence type="ECO:0000313" key="2">
    <source>
        <dbReference type="EMBL" id="USR79173.1"/>
    </source>
</evidence>
<dbReference type="PROSITE" id="PS50164">
    <property type="entry name" value="GIY_YIG"/>
    <property type="match status" value="1"/>
</dbReference>
<evidence type="ECO:0000259" key="1">
    <source>
        <dbReference type="PROSITE" id="PS50164"/>
    </source>
</evidence>
<dbReference type="Gene3D" id="3.40.50.300">
    <property type="entry name" value="P-loop containing nucleotide triphosphate hydrolases"/>
    <property type="match status" value="1"/>
</dbReference>
<dbReference type="InterPro" id="IPR000305">
    <property type="entry name" value="GIY-YIG_endonuc"/>
</dbReference>
<keyword evidence="3" id="KW-1185">Reference proteome</keyword>
<gene>
    <name evidence="2" type="ORF">NG665_07270</name>
</gene>
<dbReference type="Proteomes" id="UP001056109">
    <property type="component" value="Chromosome"/>
</dbReference>
<evidence type="ECO:0000313" key="3">
    <source>
        <dbReference type="Proteomes" id="UP001056109"/>
    </source>
</evidence>
<dbReference type="InterPro" id="IPR027417">
    <property type="entry name" value="P-loop_NTPase"/>
</dbReference>
<dbReference type="InterPro" id="IPR052026">
    <property type="entry name" value="ExeA_AAA_ATPase_DNA-bind"/>
</dbReference>
<dbReference type="SUPFAM" id="SSF52540">
    <property type="entry name" value="P-loop containing nucleoside triphosphate hydrolases"/>
    <property type="match status" value="1"/>
</dbReference>
<feature type="domain" description="GIY-YIG" evidence="1">
    <location>
        <begin position="53"/>
        <end position="143"/>
    </location>
</feature>
<dbReference type="PANTHER" id="PTHR35894:SF1">
    <property type="entry name" value="PHOSPHORIBULOKINASE _ URIDINE KINASE FAMILY"/>
    <property type="match status" value="1"/>
</dbReference>
<sequence>MILAPLQQLLMGRRMRPRTYIQSVPFTDEAIENIHAQIDSSDLKESLEKYLFDYPAVYVIEHEKAGKFSVYIGETNDIQSRTKQHLDPNQYALDNWHSEVKKADATLHVIGNTLFNKSLTLDVENRLMSWLLGAPQIQRLYNGRSNPQRQYYTQEQFDEIFHQIWRELRKQNSALFPIERVIRDSAMFKASPFHKLTDEQVDAKRKIYDSAIQALHNDKTGQLILVSGEAGSGKTVLLSNLFYELSQFRTDSQETVLGSIVNPSDAEVIMLVNHDEQLLVYQQIAEKLGLNSGSNITVTKPTIFINKRSVSDKADVILVDEAHLLLTQGKMSYQGKNQLADLLERARVVIAVYDEKQILAFNQYADSVYGEWLKRNTSTVIHLKNQMRMDAPVQVIKWVRSIIDKGIVEPCPDDTGEYEIRIFDDPRELHSAISMKASSVEHGLSRLLATYDWAYSASRSPENGKTWDVTIGDWSLPWNREIKRTSKSAESRELRKRNKGLSWAEQEQTINEVGSIFTIQGFDLNYAGVIIGESVKYRDGHIIFDETSSCNTNAKKRRTMSDNSKRSVAEELLRNELNVLLTRGVNGLYIYAVDKELRRALQNATSSSNKE</sequence>
<reference evidence="2" key="1">
    <citation type="submission" date="2022-06" db="EMBL/GenBank/DDBJ databases">
        <title>Complete Genome Sequence of Arcanobacterium pinnipediorum strain DSM 28752 isolated from a harbour seal.</title>
        <authorList>
            <person name="Borowiak M."/>
            <person name="Kreitlow A."/>
            <person name="Alssahen M."/>
            <person name="Malorny B."/>
            <person name="Laemmler C."/>
            <person name="Prenger-Berninghoff E."/>
            <person name="Siebert U."/>
            <person name="Ploetz M."/>
            <person name="Abdulmawjood A."/>
        </authorList>
    </citation>
    <scope>NUCLEOTIDE SEQUENCE</scope>
    <source>
        <strain evidence="2">DSM 28752</strain>
    </source>
</reference>
<dbReference type="CDD" id="cd10439">
    <property type="entry name" value="GIY-YIG_COG3410"/>
    <property type="match status" value="1"/>
</dbReference>
<name>A0ABY5AG55_9ACTO</name>
<dbReference type="RefSeq" id="WP_252673047.1">
    <property type="nucleotide sequence ID" value="NZ_CP099547.1"/>
</dbReference>
<dbReference type="EMBL" id="CP099547">
    <property type="protein sequence ID" value="USR79173.1"/>
    <property type="molecule type" value="Genomic_DNA"/>
</dbReference>
<dbReference type="InterPro" id="IPR018647">
    <property type="entry name" value="SLFN_3-like_DNA/RNA_helicase"/>
</dbReference>